<reference evidence="2 3" key="1">
    <citation type="submission" date="2023-07" db="EMBL/GenBank/DDBJ databases">
        <title>Sorghum-associated microbial communities from plants grown in Nebraska, USA.</title>
        <authorList>
            <person name="Schachtman D."/>
        </authorList>
    </citation>
    <scope>NUCLEOTIDE SEQUENCE [LARGE SCALE GENOMIC DNA]</scope>
    <source>
        <strain evidence="2 3">4249</strain>
    </source>
</reference>
<protein>
    <submittedName>
        <fullName evidence="2">Uncharacterized protein</fullName>
    </submittedName>
</protein>
<keyword evidence="1" id="KW-0812">Transmembrane</keyword>
<proteinExistence type="predicted"/>
<comment type="caution">
    <text evidence="2">The sequence shown here is derived from an EMBL/GenBank/DDBJ whole genome shotgun (WGS) entry which is preliminary data.</text>
</comment>
<keyword evidence="3" id="KW-1185">Reference proteome</keyword>
<accession>A0ABU1WI74</accession>
<evidence type="ECO:0000313" key="3">
    <source>
        <dbReference type="Proteomes" id="UP001265700"/>
    </source>
</evidence>
<dbReference type="RefSeq" id="WP_310311606.1">
    <property type="nucleotide sequence ID" value="NZ_JAVDWU010000001.1"/>
</dbReference>
<organism evidence="2 3">
    <name type="scientific">Hydrogenophaga palleronii</name>
    <dbReference type="NCBI Taxonomy" id="65655"/>
    <lineage>
        <taxon>Bacteria</taxon>
        <taxon>Pseudomonadati</taxon>
        <taxon>Pseudomonadota</taxon>
        <taxon>Betaproteobacteria</taxon>
        <taxon>Burkholderiales</taxon>
        <taxon>Comamonadaceae</taxon>
        <taxon>Hydrogenophaga</taxon>
    </lineage>
</organism>
<feature type="transmembrane region" description="Helical" evidence="1">
    <location>
        <begin position="203"/>
        <end position="220"/>
    </location>
</feature>
<evidence type="ECO:0000256" key="1">
    <source>
        <dbReference type="SAM" id="Phobius"/>
    </source>
</evidence>
<dbReference type="Proteomes" id="UP001265700">
    <property type="component" value="Unassembled WGS sequence"/>
</dbReference>
<gene>
    <name evidence="2" type="ORF">J2W49_000684</name>
</gene>
<dbReference type="EMBL" id="JAVDWU010000001">
    <property type="protein sequence ID" value="MDR7148756.1"/>
    <property type="molecule type" value="Genomic_DNA"/>
</dbReference>
<evidence type="ECO:0000313" key="2">
    <source>
        <dbReference type="EMBL" id="MDR7148756.1"/>
    </source>
</evidence>
<name>A0ABU1WI74_9BURK</name>
<feature type="transmembrane region" description="Helical" evidence="1">
    <location>
        <begin position="6"/>
        <end position="28"/>
    </location>
</feature>
<feature type="transmembrane region" description="Helical" evidence="1">
    <location>
        <begin position="232"/>
        <end position="253"/>
    </location>
</feature>
<keyword evidence="1" id="KW-0472">Membrane</keyword>
<sequence length="294" mass="33719">MSFDIDLTSLLAGISITAVGGWISYFIAFRKDERTIQIEQVTKERTKWRDNMRKLCEEITNAHVENRVNAIPAKVASLRARLATSINPKDSVNDGAILVHYDQLFSDGSDDLKGFTHRIALLLKHDWERVKWECTPLYVKPFKHLSKMQREWRHENYRENEALQNNGTHMLRKKEEPQTERFFRQLIEVKLEEITLKFIFDNIRNYGIAATVIVAGIYLAQHGAQANNFPGAGIVFGILLVATGFALYVLNLCQSIWAIAKLKVGTFYLISSMAVFLGTSELLWVLIKQYMHKG</sequence>
<feature type="transmembrane region" description="Helical" evidence="1">
    <location>
        <begin position="265"/>
        <end position="287"/>
    </location>
</feature>
<keyword evidence="1" id="KW-1133">Transmembrane helix</keyword>